<evidence type="ECO:0000313" key="3">
    <source>
        <dbReference type="Proteomes" id="UP001186944"/>
    </source>
</evidence>
<evidence type="ECO:0000313" key="2">
    <source>
        <dbReference type="EMBL" id="KAK3082983.1"/>
    </source>
</evidence>
<evidence type="ECO:0000259" key="1">
    <source>
        <dbReference type="Pfam" id="PF01145"/>
    </source>
</evidence>
<accession>A0AA89BUP7</accession>
<organism evidence="2 3">
    <name type="scientific">Pinctada imbricata</name>
    <name type="common">Atlantic pearl-oyster</name>
    <name type="synonym">Pinctada martensii</name>
    <dbReference type="NCBI Taxonomy" id="66713"/>
    <lineage>
        <taxon>Eukaryota</taxon>
        <taxon>Metazoa</taxon>
        <taxon>Spiralia</taxon>
        <taxon>Lophotrochozoa</taxon>
        <taxon>Mollusca</taxon>
        <taxon>Bivalvia</taxon>
        <taxon>Autobranchia</taxon>
        <taxon>Pteriomorphia</taxon>
        <taxon>Pterioida</taxon>
        <taxon>Pterioidea</taxon>
        <taxon>Pteriidae</taxon>
        <taxon>Pinctada</taxon>
    </lineage>
</organism>
<dbReference type="InterPro" id="IPR001107">
    <property type="entry name" value="Band_7"/>
</dbReference>
<dbReference type="Proteomes" id="UP001186944">
    <property type="component" value="Unassembled WGS sequence"/>
</dbReference>
<name>A0AA89BUP7_PINIB</name>
<gene>
    <name evidence="2" type="ORF">FSP39_010818</name>
</gene>
<dbReference type="Pfam" id="PF01145">
    <property type="entry name" value="Band_7"/>
    <property type="match status" value="1"/>
</dbReference>
<sequence length="338" mass="39095">MLSPRGIRPKIRREQVVGALSVLKKFGQGTSWSPVVTYGFIRQKSTGTVSLDDVYSTGKHFIGPDFEFKVFQADAHFLELDRIRAFTSDRLEVQVSATMQYFLRKEDLPLLHRRFDLQYEDVVMKSAEDALKGEITKFTTRELYEKRAETESSIYKAVRQRLGGVCCAINCNSFQYACPPGCIERDFCLEENKGVFVDVKYFQLGEVFIHRDVEERYLKTLTLKEDNEREKLIQDAQVERKRTDKLVRQRKNEVLEIQQQAEALSKLLRVESVANYTVIVEGARSKGLKDLYAGLGITQQIYKNSFDYLRTLRGLENVWLTVDFDQRIVGSLDPKGRR</sequence>
<proteinExistence type="predicted"/>
<feature type="domain" description="Band 7" evidence="1">
    <location>
        <begin position="50"/>
        <end position="242"/>
    </location>
</feature>
<keyword evidence="3" id="KW-1185">Reference proteome</keyword>
<dbReference type="EMBL" id="VSWD01000014">
    <property type="protein sequence ID" value="KAK3082983.1"/>
    <property type="molecule type" value="Genomic_DNA"/>
</dbReference>
<dbReference type="AlphaFoldDB" id="A0AA89BUP7"/>
<comment type="caution">
    <text evidence="2">The sequence shown here is derived from an EMBL/GenBank/DDBJ whole genome shotgun (WGS) entry which is preliminary data.</text>
</comment>
<protein>
    <recommendedName>
        <fullName evidence="1">Band 7 domain-containing protein</fullName>
    </recommendedName>
</protein>
<reference evidence="2" key="1">
    <citation type="submission" date="2019-08" db="EMBL/GenBank/DDBJ databases">
        <title>The improved chromosome-level genome for the pearl oyster Pinctada fucata martensii using PacBio sequencing and Hi-C.</title>
        <authorList>
            <person name="Zheng Z."/>
        </authorList>
    </citation>
    <scope>NUCLEOTIDE SEQUENCE</scope>
    <source>
        <strain evidence="2">ZZ-2019</strain>
        <tissue evidence="2">Adductor muscle</tissue>
    </source>
</reference>